<dbReference type="KEGG" id="hfv:R50_0426"/>
<dbReference type="EC" id="3.5.4.28" evidence="3"/>
<dbReference type="GO" id="GO:0050270">
    <property type="term" value="F:S-adenosylhomocysteine deaminase activity"/>
    <property type="evidence" value="ECO:0007669"/>
    <property type="project" value="UniProtKB-EC"/>
</dbReference>
<dbReference type="PANTHER" id="PTHR43794:SF11">
    <property type="entry name" value="AMIDOHYDROLASE-RELATED DOMAIN-CONTAINING PROTEIN"/>
    <property type="match status" value="1"/>
</dbReference>
<dbReference type="InterPro" id="IPR050287">
    <property type="entry name" value="MTA/SAH_deaminase"/>
</dbReference>
<gene>
    <name evidence="3" type="ORF">R50_0426</name>
</gene>
<proteinExistence type="predicted"/>
<dbReference type="SUPFAM" id="SSF51556">
    <property type="entry name" value="Metallo-dependent hydrolases"/>
    <property type="match status" value="1"/>
</dbReference>
<dbReference type="InterPro" id="IPR006680">
    <property type="entry name" value="Amidohydro-rel"/>
</dbReference>
<dbReference type="SUPFAM" id="SSF51338">
    <property type="entry name" value="Composite domain of metallo-dependent hydrolases"/>
    <property type="match status" value="1"/>
</dbReference>
<feature type="domain" description="Amidohydrolase-related" evidence="2">
    <location>
        <begin position="52"/>
        <end position="396"/>
    </location>
</feature>
<dbReference type="PANTHER" id="PTHR43794">
    <property type="entry name" value="AMINOHYDROLASE SSNA-RELATED"/>
    <property type="match status" value="1"/>
</dbReference>
<dbReference type="AlphaFoldDB" id="A0A6F8ZEQ0"/>
<keyword evidence="1 3" id="KW-0378">Hydrolase</keyword>
<evidence type="ECO:0000256" key="1">
    <source>
        <dbReference type="ARBA" id="ARBA00022801"/>
    </source>
</evidence>
<evidence type="ECO:0000313" key="3">
    <source>
        <dbReference type="EMBL" id="CAB1127932.1"/>
    </source>
</evidence>
<dbReference type="InterPro" id="IPR032466">
    <property type="entry name" value="Metal_Hydrolase"/>
</dbReference>
<organism evidence="3 4">
    <name type="scientific">Candidatus Hydrogenisulfobacillus filiaventi</name>
    <dbReference type="NCBI Taxonomy" id="2707344"/>
    <lineage>
        <taxon>Bacteria</taxon>
        <taxon>Bacillati</taxon>
        <taxon>Bacillota</taxon>
        <taxon>Clostridia</taxon>
        <taxon>Eubacteriales</taxon>
        <taxon>Clostridiales Family XVII. Incertae Sedis</taxon>
        <taxon>Candidatus Hydrogenisulfobacillus</taxon>
    </lineage>
</organism>
<dbReference type="Proteomes" id="UP000503399">
    <property type="component" value="Chromosome"/>
</dbReference>
<keyword evidence="4" id="KW-1185">Reference proteome</keyword>
<accession>A0A6F8ZEQ0</accession>
<dbReference type="InterPro" id="IPR011059">
    <property type="entry name" value="Metal-dep_hydrolase_composite"/>
</dbReference>
<evidence type="ECO:0000259" key="2">
    <source>
        <dbReference type="Pfam" id="PF01979"/>
    </source>
</evidence>
<evidence type="ECO:0000313" key="4">
    <source>
        <dbReference type="Proteomes" id="UP000503399"/>
    </source>
</evidence>
<reference evidence="3 4" key="1">
    <citation type="submission" date="2020-02" db="EMBL/GenBank/DDBJ databases">
        <authorList>
            <person name="Hogendoorn C."/>
        </authorList>
    </citation>
    <scope>NUCLEOTIDE SEQUENCE [LARGE SCALE GENOMIC DNA]</scope>
    <source>
        <strain evidence="3">R501</strain>
    </source>
</reference>
<protein>
    <submittedName>
        <fullName evidence="3">Putative S-adenosylhomocysteine deaminase</fullName>
        <ecNumber evidence="3">3.5.4.28</ecNumber>
    </submittedName>
</protein>
<dbReference type="Gene3D" id="2.30.40.10">
    <property type="entry name" value="Urease, subunit C, domain 1"/>
    <property type="match status" value="1"/>
</dbReference>
<dbReference type="Pfam" id="PF01979">
    <property type="entry name" value="Amidohydro_1"/>
    <property type="match status" value="1"/>
</dbReference>
<dbReference type="EMBL" id="LR778114">
    <property type="protein sequence ID" value="CAB1127932.1"/>
    <property type="molecule type" value="Genomic_DNA"/>
</dbReference>
<dbReference type="Gene3D" id="3.20.20.140">
    <property type="entry name" value="Metal-dependent hydrolases"/>
    <property type="match status" value="1"/>
</dbReference>
<sequence>MSSRRVCGLVPGARGPRLVTLELEDGRIRAVHEGEQPPPDRRPYDRLARYLLLPGLVDAHAHSYSLPLRFRARLRPAPPPPAPGLEAALTQVWWPLDRVLTAEALELAALLTAREALAGGVTTLFDHVAAPYAGPRGPAAVAAAYRRLGLRATLAWEVSDREGEARGAELVDLHTGIPMTPLLRPMLGLHAAFTVGPATLERAARTAQALGIGVHVHLGEGPEDRRGSRLRYGADPWARLAASGLLDRPSVLAHAVDLTSGEWAAVAAEPRVWVITNPHSNLTNRVGTLPWERVPAAARVGVGTDGFAAGPAEAALLAGLLHAGARPPGALWEANHALAAAVFDQPFGGLEPGAAADLVAVEPPFPFPRSIAEAWTRWAAGAGRRPPVRVYVAGEPVAADGRPLHWPSGTRREAARVLARMARAAWGAAPAHNEEAEP</sequence>
<name>A0A6F8ZEQ0_9FIRM</name>